<proteinExistence type="predicted"/>
<evidence type="ECO:0000313" key="2">
    <source>
        <dbReference type="EMBL" id="CZT15649.1"/>
    </source>
</evidence>
<reference evidence="2 3" key="1">
    <citation type="submission" date="2016-03" db="EMBL/GenBank/DDBJ databases">
        <authorList>
            <person name="Ploux O."/>
        </authorList>
    </citation>
    <scope>NUCLEOTIDE SEQUENCE [LARGE SCALE GENOMIC DNA]</scope>
    <source>
        <strain evidence="2 3">URUG2</strain>
    </source>
</reference>
<dbReference type="AlphaFoldDB" id="A0A2D3V2B6"/>
<sequence length="64" mass="7161">MAREQVKIIKGREDRHSTYSSSNGSRDASPTYSKPTKVVVHNKQGPVDKDEPSTRDIGYGSVRR</sequence>
<gene>
    <name evidence="2" type="ORF">RCC_12342</name>
</gene>
<evidence type="ECO:0000313" key="3">
    <source>
        <dbReference type="Proteomes" id="UP000225277"/>
    </source>
</evidence>
<name>A0A2D3V2B6_9PEZI</name>
<dbReference type="Proteomes" id="UP000225277">
    <property type="component" value="Unassembled WGS sequence"/>
</dbReference>
<dbReference type="EMBL" id="FJUY01000001">
    <property type="protein sequence ID" value="CZT15649.1"/>
    <property type="molecule type" value="Genomic_DNA"/>
</dbReference>
<keyword evidence="3" id="KW-1185">Reference proteome</keyword>
<protein>
    <submittedName>
        <fullName evidence="2">Uncharacterized protein</fullName>
    </submittedName>
</protein>
<dbReference type="RefSeq" id="XP_023622545.1">
    <property type="nucleotide sequence ID" value="XM_023766777.1"/>
</dbReference>
<accession>A0A2D3V2B6</accession>
<feature type="region of interest" description="Disordered" evidence="1">
    <location>
        <begin position="1"/>
        <end position="64"/>
    </location>
</feature>
<evidence type="ECO:0000256" key="1">
    <source>
        <dbReference type="SAM" id="MobiDB-lite"/>
    </source>
</evidence>
<feature type="compositionally biased region" description="Basic and acidic residues" evidence="1">
    <location>
        <begin position="1"/>
        <end position="17"/>
    </location>
</feature>
<dbReference type="GeneID" id="35606892"/>
<organism evidence="2 3">
    <name type="scientific">Ramularia collo-cygni</name>
    <dbReference type="NCBI Taxonomy" id="112498"/>
    <lineage>
        <taxon>Eukaryota</taxon>
        <taxon>Fungi</taxon>
        <taxon>Dikarya</taxon>
        <taxon>Ascomycota</taxon>
        <taxon>Pezizomycotina</taxon>
        <taxon>Dothideomycetes</taxon>
        <taxon>Dothideomycetidae</taxon>
        <taxon>Mycosphaerellales</taxon>
        <taxon>Mycosphaerellaceae</taxon>
        <taxon>Ramularia</taxon>
    </lineage>
</organism>
<feature type="compositionally biased region" description="Polar residues" evidence="1">
    <location>
        <begin position="18"/>
        <end position="34"/>
    </location>
</feature>